<comment type="cofactor">
    <cofactor evidence="1">
        <name>Mg(2+)</name>
        <dbReference type="ChEBI" id="CHEBI:18420"/>
    </cofactor>
</comment>
<evidence type="ECO:0000313" key="5">
    <source>
        <dbReference type="EMBL" id="GAB60454.1"/>
    </source>
</evidence>
<comment type="caution">
    <text evidence="5">The sequence shown here is derived from an EMBL/GenBank/DDBJ whole genome shotgun (WGS) entry which is preliminary data.</text>
</comment>
<dbReference type="GO" id="GO:0016788">
    <property type="term" value="F:hydrolase activity, acting on ester bonds"/>
    <property type="evidence" value="ECO:0007669"/>
    <property type="project" value="InterPro"/>
</dbReference>
<dbReference type="GO" id="GO:0004518">
    <property type="term" value="F:nuclease activity"/>
    <property type="evidence" value="ECO:0007669"/>
    <property type="project" value="UniProtKB-KW"/>
</dbReference>
<reference evidence="5 6" key="1">
    <citation type="journal article" date="2012" name="J. Bacteriol.">
        <title>Genome Sequence of the Protease-Producing Bacterium Rheinheimera nanhaiensis E407-8T, Isolated from Deep-Sea Sediment of the South China Sea.</title>
        <authorList>
            <person name="Zhang X.-Y."/>
            <person name="Zhang Y.-J."/>
            <person name="Qin Q.-L."/>
            <person name="Xie B.-B."/>
            <person name="Chen X.-L."/>
            <person name="Zhou B.-C."/>
            <person name="Zhang Y.-Z."/>
        </authorList>
    </citation>
    <scope>NUCLEOTIDE SEQUENCE [LARGE SCALE GENOMIC DNA]</scope>
    <source>
        <strain evidence="5 6">E407-8</strain>
    </source>
</reference>
<dbReference type="EMBL" id="BAFK01000028">
    <property type="protein sequence ID" value="GAB60454.1"/>
    <property type="molecule type" value="Genomic_DNA"/>
</dbReference>
<gene>
    <name evidence="5" type="ORF">RNAN_3478</name>
</gene>
<evidence type="ECO:0000256" key="2">
    <source>
        <dbReference type="ARBA" id="ARBA00022722"/>
    </source>
</evidence>
<proteinExistence type="predicted"/>
<evidence type="ECO:0000256" key="1">
    <source>
        <dbReference type="ARBA" id="ARBA00001946"/>
    </source>
</evidence>
<keyword evidence="2" id="KW-0540">Nuclease</keyword>
<evidence type="ECO:0000313" key="6">
    <source>
        <dbReference type="Proteomes" id="UP000004374"/>
    </source>
</evidence>
<evidence type="ECO:0000256" key="3">
    <source>
        <dbReference type="ARBA" id="ARBA00022801"/>
    </source>
</evidence>
<sequence>MWKGNELRFVEVKAPGDRISKSQRVILEEFAKPLRLDFALVEVEEETHCEQHKLD</sequence>
<keyword evidence="6" id="KW-1185">Reference proteome</keyword>
<dbReference type="InterPro" id="IPR014883">
    <property type="entry name" value="VRR_NUC"/>
</dbReference>
<evidence type="ECO:0000259" key="4">
    <source>
        <dbReference type="Pfam" id="PF08774"/>
    </source>
</evidence>
<protein>
    <recommendedName>
        <fullName evidence="4">VRR-NUC domain-containing protein</fullName>
    </recommendedName>
</protein>
<dbReference type="Pfam" id="PF08774">
    <property type="entry name" value="VRR_NUC"/>
    <property type="match status" value="1"/>
</dbReference>
<feature type="domain" description="VRR-NUC" evidence="4">
    <location>
        <begin position="6"/>
        <end position="43"/>
    </location>
</feature>
<dbReference type="AlphaFoldDB" id="I1E2C6"/>
<organism evidence="5 6">
    <name type="scientific">Rheinheimera nanhaiensis E407-8</name>
    <dbReference type="NCBI Taxonomy" id="562729"/>
    <lineage>
        <taxon>Bacteria</taxon>
        <taxon>Pseudomonadati</taxon>
        <taxon>Pseudomonadota</taxon>
        <taxon>Gammaproteobacteria</taxon>
        <taxon>Chromatiales</taxon>
        <taxon>Chromatiaceae</taxon>
        <taxon>Rheinheimera</taxon>
    </lineage>
</organism>
<accession>I1E2C6</accession>
<keyword evidence="3" id="KW-0378">Hydrolase</keyword>
<name>I1E2C6_9GAMM</name>
<dbReference type="Proteomes" id="UP000004374">
    <property type="component" value="Unassembled WGS sequence"/>
</dbReference>